<comment type="caution">
    <text evidence="1">The sequence shown here is derived from an EMBL/GenBank/DDBJ whole genome shotgun (WGS) entry which is preliminary data.</text>
</comment>
<organism evidence="1 2">
    <name type="scientific">Anaeramoeba flamelloides</name>
    <dbReference type="NCBI Taxonomy" id="1746091"/>
    <lineage>
        <taxon>Eukaryota</taxon>
        <taxon>Metamonada</taxon>
        <taxon>Anaeramoebidae</taxon>
        <taxon>Anaeramoeba</taxon>
    </lineage>
</organism>
<evidence type="ECO:0000313" key="1">
    <source>
        <dbReference type="EMBL" id="KAJ3427019.1"/>
    </source>
</evidence>
<proteinExistence type="predicted"/>
<name>A0AAV7YBY9_9EUKA</name>
<sequence>MFIGSIWKQSPCFVMSLAWNNEKYDLVQSDIRRYCGVRRNTINILLALEQCHYFESGSDPKPGIITRGRLNKRNNMSCHVFFQLEDLTRQNKKQTKT</sequence>
<dbReference type="Proteomes" id="UP001146793">
    <property type="component" value="Unassembled WGS sequence"/>
</dbReference>
<gene>
    <name evidence="1" type="ORF">M0812_26595</name>
</gene>
<reference evidence="1" key="1">
    <citation type="submission" date="2022-08" db="EMBL/GenBank/DDBJ databases">
        <title>Novel sulphate-reducing endosymbionts in the free-living metamonad Anaeramoeba.</title>
        <authorList>
            <person name="Jerlstrom-Hultqvist J."/>
            <person name="Cepicka I."/>
            <person name="Gallot-Lavallee L."/>
            <person name="Salas-Leiva D."/>
            <person name="Curtis B.A."/>
            <person name="Zahonova K."/>
            <person name="Pipaliya S."/>
            <person name="Dacks J."/>
            <person name="Roger A.J."/>
        </authorList>
    </citation>
    <scope>NUCLEOTIDE SEQUENCE</scope>
    <source>
        <strain evidence="1">Busselton2</strain>
    </source>
</reference>
<dbReference type="EMBL" id="JANTQA010000063">
    <property type="protein sequence ID" value="KAJ3427019.1"/>
    <property type="molecule type" value="Genomic_DNA"/>
</dbReference>
<evidence type="ECO:0000313" key="2">
    <source>
        <dbReference type="Proteomes" id="UP001146793"/>
    </source>
</evidence>
<dbReference type="AlphaFoldDB" id="A0AAV7YBY9"/>
<protein>
    <submittedName>
        <fullName evidence="1">Uncharacterized protein</fullName>
    </submittedName>
</protein>
<accession>A0AAV7YBY9</accession>